<evidence type="ECO:0000256" key="3">
    <source>
        <dbReference type="ARBA" id="ARBA00022723"/>
    </source>
</evidence>
<dbReference type="InterPro" id="IPR001663">
    <property type="entry name" value="Rng_hydr_dOase-A"/>
</dbReference>
<evidence type="ECO:0000259" key="7">
    <source>
        <dbReference type="PROSITE" id="PS51296"/>
    </source>
</evidence>
<comment type="cofactor">
    <cofactor evidence="1">
        <name>Fe cation</name>
        <dbReference type="ChEBI" id="CHEBI:24875"/>
    </cofactor>
</comment>
<dbReference type="PANTHER" id="PTHR43756:SF5">
    <property type="entry name" value="CHOLINE MONOOXYGENASE, CHLOROPLASTIC"/>
    <property type="match status" value="1"/>
</dbReference>
<evidence type="ECO:0000256" key="2">
    <source>
        <dbReference type="ARBA" id="ARBA00022714"/>
    </source>
</evidence>
<dbReference type="STRING" id="1110502.TMO_3038"/>
<dbReference type="InterPro" id="IPR015879">
    <property type="entry name" value="Ring_hydroxy_dOase_asu_C_dom"/>
</dbReference>
<keyword evidence="4" id="KW-0560">Oxidoreductase</keyword>
<dbReference type="RefSeq" id="WP_014746553.1">
    <property type="nucleotide sequence ID" value="NC_017956.1"/>
</dbReference>
<dbReference type="GO" id="GO:0005506">
    <property type="term" value="F:iron ion binding"/>
    <property type="evidence" value="ECO:0007669"/>
    <property type="project" value="InterPro"/>
</dbReference>
<keyword evidence="9" id="KW-1185">Reference proteome</keyword>
<dbReference type="Gene3D" id="3.90.380.10">
    <property type="entry name" value="Naphthalene 1,2-dioxygenase Alpha Subunit, Chain A, domain 1"/>
    <property type="match status" value="2"/>
</dbReference>
<dbReference type="eggNOG" id="COG4638">
    <property type="taxonomic scope" value="Bacteria"/>
</dbReference>
<evidence type="ECO:0000256" key="6">
    <source>
        <dbReference type="ARBA" id="ARBA00023014"/>
    </source>
</evidence>
<reference evidence="8 9" key="1">
    <citation type="journal article" date="2012" name="J. Am. Chem. Soc.">
        <title>Bacterial biosynthesis and maturation of the didemnin anti-cancer agents.</title>
        <authorList>
            <person name="Xu Y."/>
            <person name="Kersten R.D."/>
            <person name="Nam S.J."/>
            <person name="Lu L."/>
            <person name="Al-Suwailem A.M."/>
            <person name="Zheng H."/>
            <person name="Fenical W."/>
            <person name="Dorrestein P.C."/>
            <person name="Moore B.S."/>
            <person name="Qian P.Y."/>
        </authorList>
    </citation>
    <scope>NUCLEOTIDE SEQUENCE [LARGE SCALE GENOMIC DNA]</scope>
    <source>
        <strain evidence="8 9">KA081020-065</strain>
    </source>
</reference>
<keyword evidence="8" id="KW-0223">Dioxygenase</keyword>
<feature type="domain" description="Rieske" evidence="7">
    <location>
        <begin position="71"/>
        <end position="178"/>
    </location>
</feature>
<dbReference type="InterPro" id="IPR036922">
    <property type="entry name" value="Rieske_2Fe-2S_sf"/>
</dbReference>
<dbReference type="Gene3D" id="2.102.10.10">
    <property type="entry name" value="Rieske [2Fe-2S] iron-sulphur domain"/>
    <property type="match status" value="1"/>
</dbReference>
<name>I3TQ38_TISMK</name>
<keyword evidence="5" id="KW-0408">Iron</keyword>
<evidence type="ECO:0000256" key="5">
    <source>
        <dbReference type="ARBA" id="ARBA00023004"/>
    </source>
</evidence>
<dbReference type="AlphaFoldDB" id="I3TQ38"/>
<dbReference type="CDD" id="cd03469">
    <property type="entry name" value="Rieske_RO_Alpha_N"/>
    <property type="match status" value="1"/>
</dbReference>
<dbReference type="PROSITE" id="PS51296">
    <property type="entry name" value="RIESKE"/>
    <property type="match status" value="1"/>
</dbReference>
<evidence type="ECO:0000313" key="8">
    <source>
        <dbReference type="EMBL" id="AFK54876.1"/>
    </source>
</evidence>
<organism evidence="8 9">
    <name type="scientific">Tistrella mobilis (strain KA081020-065)</name>
    <dbReference type="NCBI Taxonomy" id="1110502"/>
    <lineage>
        <taxon>Bacteria</taxon>
        <taxon>Pseudomonadati</taxon>
        <taxon>Pseudomonadota</taxon>
        <taxon>Alphaproteobacteria</taxon>
        <taxon>Geminicoccales</taxon>
        <taxon>Geminicoccaceae</taxon>
        <taxon>Tistrella</taxon>
    </lineage>
</organism>
<evidence type="ECO:0000313" key="9">
    <source>
        <dbReference type="Proteomes" id="UP000005258"/>
    </source>
</evidence>
<dbReference type="SUPFAM" id="SSF55961">
    <property type="entry name" value="Bet v1-like"/>
    <property type="match status" value="1"/>
</dbReference>
<dbReference type="EMBL" id="CP003236">
    <property type="protein sequence ID" value="AFK54876.1"/>
    <property type="molecule type" value="Genomic_DNA"/>
</dbReference>
<dbReference type="Pfam" id="PF00355">
    <property type="entry name" value="Rieske"/>
    <property type="match status" value="1"/>
</dbReference>
<gene>
    <name evidence="8" type="ordered locus">TMO_3038</name>
</gene>
<accession>I3TQ38</accession>
<dbReference type="HOGENOM" id="CLU_026244_3_2_5"/>
<sequence>MTLTPAGTLPADPLPGHDIADRLDLLRRACAGLAAGRPEMPAAQFASPVARYADPARLAREQRLIRRFPQVAAAAGEMTKPGDWIARDISGVPVLLVRDETGRVNAFINACRHRGVRLTADGCGAGRRSFTCPYHAWTYGTDGALKALPKAYGFPDLDRAGRGLVRLAVAERAGLIWVVTDPGLADRPVDPLLSGVADDLEALGFASHVPHAPRDLPLACDWKLVLDGSFEAYHFKIAHRDTIAPMFADNLQVIDEFGLNRRLYLVKAGLDPADPPAAENFVTRDWGNIFYFVFPNTLILVQPDHAQVTRVEPAGPGQCVLREVALIPAAPDTEKAARHWARNVEIYRAALGEDYALAESTWSTLASGANDTLLFGGYEFAAARFHEQLEAELGALRASVLQP</sequence>
<keyword evidence="6" id="KW-0411">Iron-sulfur</keyword>
<keyword evidence="3" id="KW-0479">Metal-binding</keyword>
<dbReference type="Pfam" id="PF00848">
    <property type="entry name" value="Ring_hydroxyl_A"/>
    <property type="match status" value="1"/>
</dbReference>
<dbReference type="InterPro" id="IPR017941">
    <property type="entry name" value="Rieske_2Fe-2S"/>
</dbReference>
<dbReference type="GO" id="GO:0051213">
    <property type="term" value="F:dioxygenase activity"/>
    <property type="evidence" value="ECO:0007669"/>
    <property type="project" value="UniProtKB-KW"/>
</dbReference>
<evidence type="ECO:0000256" key="1">
    <source>
        <dbReference type="ARBA" id="ARBA00001962"/>
    </source>
</evidence>
<dbReference type="PRINTS" id="PR00090">
    <property type="entry name" value="RNGDIOXGNASE"/>
</dbReference>
<dbReference type="Proteomes" id="UP000005258">
    <property type="component" value="Chromosome"/>
</dbReference>
<keyword evidence="2" id="KW-0001">2Fe-2S</keyword>
<evidence type="ECO:0000256" key="4">
    <source>
        <dbReference type="ARBA" id="ARBA00023002"/>
    </source>
</evidence>
<proteinExistence type="predicted"/>
<dbReference type="GO" id="GO:0051537">
    <property type="term" value="F:2 iron, 2 sulfur cluster binding"/>
    <property type="evidence" value="ECO:0007669"/>
    <property type="project" value="UniProtKB-KW"/>
</dbReference>
<dbReference type="KEGG" id="tmo:TMO_3038"/>
<dbReference type="SUPFAM" id="SSF50022">
    <property type="entry name" value="ISP domain"/>
    <property type="match status" value="1"/>
</dbReference>
<protein>
    <submittedName>
        <fullName evidence="8">Dioxygenase</fullName>
    </submittedName>
</protein>
<dbReference type="PANTHER" id="PTHR43756">
    <property type="entry name" value="CHOLINE MONOOXYGENASE, CHLOROPLASTIC"/>
    <property type="match status" value="1"/>
</dbReference>